<dbReference type="GO" id="GO:0010507">
    <property type="term" value="P:negative regulation of autophagy"/>
    <property type="evidence" value="ECO:0007669"/>
    <property type="project" value="TreeGrafter"/>
</dbReference>
<dbReference type="PANTHER" id="PTHR11259">
    <property type="entry name" value="RAS-RELATED GTP BINDING RAG/GTR YEAST"/>
    <property type="match status" value="1"/>
</dbReference>
<comment type="caution">
    <text evidence="6">The sequence shown here is derived from an EMBL/GenBank/DDBJ whole genome shotgun (WGS) entry which is preliminary data.</text>
</comment>
<dbReference type="GO" id="GO:0005764">
    <property type="term" value="C:lysosome"/>
    <property type="evidence" value="ECO:0007669"/>
    <property type="project" value="TreeGrafter"/>
</dbReference>
<evidence type="ECO:0000256" key="4">
    <source>
        <dbReference type="ARBA" id="ARBA00049117"/>
    </source>
</evidence>
<dbReference type="Gene3D" id="3.30.450.190">
    <property type="match status" value="1"/>
</dbReference>
<keyword evidence="3 5" id="KW-0342">GTP-binding</keyword>
<organism evidence="6 7">
    <name type="scientific">Aromia moschata</name>
    <dbReference type="NCBI Taxonomy" id="1265417"/>
    <lineage>
        <taxon>Eukaryota</taxon>
        <taxon>Metazoa</taxon>
        <taxon>Ecdysozoa</taxon>
        <taxon>Arthropoda</taxon>
        <taxon>Hexapoda</taxon>
        <taxon>Insecta</taxon>
        <taxon>Pterygota</taxon>
        <taxon>Neoptera</taxon>
        <taxon>Endopterygota</taxon>
        <taxon>Coleoptera</taxon>
        <taxon>Polyphaga</taxon>
        <taxon>Cucujiformia</taxon>
        <taxon>Chrysomeloidea</taxon>
        <taxon>Cerambycidae</taxon>
        <taxon>Cerambycinae</taxon>
        <taxon>Callichromatini</taxon>
        <taxon>Aromia</taxon>
    </lineage>
</organism>
<dbReference type="EMBL" id="JAPWTK010000765">
    <property type="protein sequence ID" value="KAJ8936247.1"/>
    <property type="molecule type" value="Genomic_DNA"/>
</dbReference>
<dbReference type="Pfam" id="PF04670">
    <property type="entry name" value="Gtr1_RagA"/>
    <property type="match status" value="1"/>
</dbReference>
<dbReference type="GO" id="GO:0005525">
    <property type="term" value="F:GTP binding"/>
    <property type="evidence" value="ECO:0007669"/>
    <property type="project" value="UniProtKB-UniRule"/>
</dbReference>
<name>A0AAV8XC72_9CUCU</name>
<evidence type="ECO:0008006" key="8">
    <source>
        <dbReference type="Google" id="ProtNLM"/>
    </source>
</evidence>
<dbReference type="PANTHER" id="PTHR11259:SF2">
    <property type="entry name" value="GH16429P"/>
    <property type="match status" value="1"/>
</dbReference>
<proteinExistence type="inferred from homology"/>
<comment type="catalytic activity">
    <reaction evidence="4">
        <text>GTP + H2O = GDP + phosphate + H(+)</text>
        <dbReference type="Rhea" id="RHEA:19669"/>
        <dbReference type="ChEBI" id="CHEBI:15377"/>
        <dbReference type="ChEBI" id="CHEBI:15378"/>
        <dbReference type="ChEBI" id="CHEBI:37565"/>
        <dbReference type="ChEBI" id="CHEBI:43474"/>
        <dbReference type="ChEBI" id="CHEBI:58189"/>
    </reaction>
    <physiologicalReaction direction="left-to-right" evidence="4">
        <dbReference type="Rhea" id="RHEA:19670"/>
    </physiologicalReaction>
</comment>
<dbReference type="GO" id="GO:0003924">
    <property type="term" value="F:GTPase activity"/>
    <property type="evidence" value="ECO:0007669"/>
    <property type="project" value="TreeGrafter"/>
</dbReference>
<dbReference type="GO" id="GO:0005634">
    <property type="term" value="C:nucleus"/>
    <property type="evidence" value="ECO:0007669"/>
    <property type="project" value="TreeGrafter"/>
</dbReference>
<dbReference type="GO" id="GO:1904263">
    <property type="term" value="P:positive regulation of TORC1 signaling"/>
    <property type="evidence" value="ECO:0007669"/>
    <property type="project" value="TreeGrafter"/>
</dbReference>
<evidence type="ECO:0000256" key="3">
    <source>
        <dbReference type="ARBA" id="ARBA00023134"/>
    </source>
</evidence>
<dbReference type="Proteomes" id="UP001162162">
    <property type="component" value="Unassembled WGS sequence"/>
</dbReference>
<accession>A0AAV8XC72</accession>
<dbReference type="InterPro" id="IPR006762">
    <property type="entry name" value="Gtr1_RagA"/>
</dbReference>
<protein>
    <recommendedName>
        <fullName evidence="8">Ras-related GTP-binding protein</fullName>
    </recommendedName>
</protein>
<evidence type="ECO:0000256" key="1">
    <source>
        <dbReference type="ARBA" id="ARBA00007756"/>
    </source>
</evidence>
<dbReference type="Gene3D" id="3.40.50.300">
    <property type="entry name" value="P-loop containing nucleotide triphosphate hydrolases"/>
    <property type="match status" value="1"/>
</dbReference>
<evidence type="ECO:0000256" key="2">
    <source>
        <dbReference type="ARBA" id="ARBA00022741"/>
    </source>
</evidence>
<dbReference type="AlphaFoldDB" id="A0AAV8XC72"/>
<evidence type="ECO:0000313" key="7">
    <source>
        <dbReference type="Proteomes" id="UP001162162"/>
    </source>
</evidence>
<comment type="similarity">
    <text evidence="1 5">Belongs to the GTR/RAG GTP-binding protein family.</text>
</comment>
<evidence type="ECO:0000313" key="6">
    <source>
        <dbReference type="EMBL" id="KAJ8936247.1"/>
    </source>
</evidence>
<gene>
    <name evidence="6" type="ORF">NQ318_011327</name>
</gene>
<dbReference type="SUPFAM" id="SSF52540">
    <property type="entry name" value="P-loop containing nucleoside triphosphate hydrolases"/>
    <property type="match status" value="1"/>
</dbReference>
<feature type="non-terminal residue" evidence="6">
    <location>
        <position position="175"/>
    </location>
</feature>
<dbReference type="InterPro" id="IPR027417">
    <property type="entry name" value="P-loop_NTPase"/>
</dbReference>
<reference evidence="6" key="1">
    <citation type="journal article" date="2023" name="Insect Mol. Biol.">
        <title>Genome sequencing provides insights into the evolution of gene families encoding plant cell wall-degrading enzymes in longhorned beetles.</title>
        <authorList>
            <person name="Shin N.R."/>
            <person name="Okamura Y."/>
            <person name="Kirsch R."/>
            <person name="Pauchet Y."/>
        </authorList>
    </citation>
    <scope>NUCLEOTIDE SEQUENCE</scope>
    <source>
        <strain evidence="6">AMC_N1</strain>
    </source>
</reference>
<dbReference type="GO" id="GO:1990131">
    <property type="term" value="C:Gtr1-Gtr2 GTPase complex"/>
    <property type="evidence" value="ECO:0007669"/>
    <property type="project" value="TreeGrafter"/>
</dbReference>
<dbReference type="GO" id="GO:0009267">
    <property type="term" value="P:cellular response to starvation"/>
    <property type="evidence" value="ECO:0007669"/>
    <property type="project" value="TreeGrafter"/>
</dbReference>
<evidence type="ECO:0000256" key="5">
    <source>
        <dbReference type="RuleBase" id="RU367014"/>
    </source>
</evidence>
<keyword evidence="2 5" id="KW-0547">Nucleotide-binding</keyword>
<keyword evidence="7" id="KW-1185">Reference proteome</keyword>
<sequence length="175" mass="20267">MPPNDDYMEALNKLNLTVTKAYKINPNIKFEVFIHKVDGLGDDFKMESQRDIHQRATDDLNDSGYDQIHLSFHLTSIYDHSIFEAFSKVVQKLIPQLPALENLLNILNTSGIMRKFGEWLVPVMRKIREEQDPAAFDEQSSSLIKLNNGTVLYLREVNKFLALVCILREDNFDHK</sequence>